<dbReference type="InterPro" id="IPR007353">
    <property type="entry name" value="DUF421"/>
</dbReference>
<dbReference type="Pfam" id="PF04239">
    <property type="entry name" value="DUF421"/>
    <property type="match status" value="1"/>
</dbReference>
<dbReference type="Gene3D" id="3.30.240.20">
    <property type="entry name" value="bsu07140 like domains"/>
    <property type="match status" value="1"/>
</dbReference>
<accession>A0ABS7K101</accession>
<dbReference type="Proteomes" id="UP000769780">
    <property type="component" value="Unassembled WGS sequence"/>
</dbReference>
<evidence type="ECO:0000313" key="3">
    <source>
        <dbReference type="Proteomes" id="UP000769780"/>
    </source>
</evidence>
<name>A0ABS7K101_9BACI</name>
<protein>
    <submittedName>
        <fullName evidence="2">DUF421 domain-containing protein</fullName>
    </submittedName>
</protein>
<dbReference type="EMBL" id="JACWFH010000007">
    <property type="protein sequence ID" value="MBY0095836.1"/>
    <property type="molecule type" value="Genomic_DNA"/>
</dbReference>
<evidence type="ECO:0000313" key="2">
    <source>
        <dbReference type="EMBL" id="MBY0095836.1"/>
    </source>
</evidence>
<evidence type="ECO:0000259" key="1">
    <source>
        <dbReference type="Pfam" id="PF04239"/>
    </source>
</evidence>
<organism evidence="2 3">
    <name type="scientific">Mesobacillus maritimus</name>
    <dbReference type="NCBI Taxonomy" id="1643336"/>
    <lineage>
        <taxon>Bacteria</taxon>
        <taxon>Bacillati</taxon>
        <taxon>Bacillota</taxon>
        <taxon>Bacilli</taxon>
        <taxon>Bacillales</taxon>
        <taxon>Bacillaceae</taxon>
        <taxon>Mesobacillus</taxon>
    </lineage>
</organism>
<comment type="caution">
    <text evidence="2">The sequence shown here is derived from an EMBL/GenBank/DDBJ whole genome shotgun (WGS) entry which is preliminary data.</text>
</comment>
<sequence length="98" mass="11341">MGLQQVLLQAVKSLLQQKTEENHLVDMSHFDSIHYPVRTEVISNGVINSNNLEKLKLDHTWLHQQLLRLGVQSVSDVLYAEVQQDGSLYINQHHDYLH</sequence>
<feature type="domain" description="YetF C-terminal" evidence="1">
    <location>
        <begin position="36"/>
        <end position="83"/>
    </location>
</feature>
<proteinExistence type="predicted"/>
<dbReference type="InterPro" id="IPR023090">
    <property type="entry name" value="UPF0702_alpha/beta_dom_sf"/>
</dbReference>
<keyword evidence="3" id="KW-1185">Reference proteome</keyword>
<gene>
    <name evidence="2" type="ORF">H0185_03335</name>
</gene>
<dbReference type="RefSeq" id="WP_221871186.1">
    <property type="nucleotide sequence ID" value="NZ_JACWFH010000007.1"/>
</dbReference>
<reference evidence="2 3" key="1">
    <citation type="submission" date="2020-07" db="EMBL/GenBank/DDBJ databases">
        <title>Fungal Genomes of the International Space Station.</title>
        <authorList>
            <person name="Seuylemezian A."/>
            <person name="Singh N.K."/>
            <person name="Wood J."/>
            <person name="Venkateswaran K."/>
        </authorList>
    </citation>
    <scope>NUCLEOTIDE SEQUENCE [LARGE SCALE GENOMIC DNA]</scope>
    <source>
        <strain evidence="2 3">PL-B2</strain>
    </source>
</reference>